<dbReference type="EMBL" id="ML975150">
    <property type="protein sequence ID" value="KAF1816607.1"/>
    <property type="molecule type" value="Genomic_DNA"/>
</dbReference>
<keyword evidence="2" id="KW-1185">Reference proteome</keyword>
<proteinExistence type="predicted"/>
<dbReference type="GeneID" id="54419235"/>
<accession>A0A6G1GEV4</accession>
<dbReference type="Proteomes" id="UP000504638">
    <property type="component" value="Unplaced"/>
</dbReference>
<dbReference type="RefSeq" id="XP_033538238.1">
    <property type="nucleotide sequence ID" value="XM_033678665.1"/>
</dbReference>
<reference evidence="1 3" key="1">
    <citation type="submission" date="2020-01" db="EMBL/GenBank/DDBJ databases">
        <authorList>
            <consortium name="DOE Joint Genome Institute"/>
            <person name="Haridas S."/>
            <person name="Albert R."/>
            <person name="Binder M."/>
            <person name="Bloem J."/>
            <person name="Labutti K."/>
            <person name="Salamov A."/>
            <person name="Andreopoulos B."/>
            <person name="Baker S.E."/>
            <person name="Barry K."/>
            <person name="Bills G."/>
            <person name="Bluhm B.H."/>
            <person name="Cannon C."/>
            <person name="Castanera R."/>
            <person name="Culley D.E."/>
            <person name="Daum C."/>
            <person name="Ezra D."/>
            <person name="Gonzalez J.B."/>
            <person name="Henrissat B."/>
            <person name="Kuo A."/>
            <person name="Liang C."/>
            <person name="Lipzen A."/>
            <person name="Lutzoni F."/>
            <person name="Magnuson J."/>
            <person name="Mondo S."/>
            <person name="Nolan M."/>
            <person name="Ohm R."/>
            <person name="Pangilinan J."/>
            <person name="Park H.-J."/>
            <person name="Ramirez L."/>
            <person name="Alfaro M."/>
            <person name="Sun H."/>
            <person name="Tritt A."/>
            <person name="Yoshinaga Y."/>
            <person name="Zwiers L.-H."/>
            <person name="Turgeon B.G."/>
            <person name="Goodwin S.B."/>
            <person name="Spatafora J.W."/>
            <person name="Crous P.W."/>
            <person name="Grigoriev I.V."/>
        </authorList>
    </citation>
    <scope>NUCLEOTIDE SEQUENCE</scope>
    <source>
        <strain evidence="1 3">CBS 781.70</strain>
    </source>
</reference>
<name>A0A6G1GEV4_9PEZI</name>
<evidence type="ECO:0000313" key="1">
    <source>
        <dbReference type="EMBL" id="KAF1816607.1"/>
    </source>
</evidence>
<protein>
    <submittedName>
        <fullName evidence="1 3">Uncharacterized protein</fullName>
    </submittedName>
</protein>
<reference evidence="3" key="3">
    <citation type="submission" date="2025-04" db="UniProtKB">
        <authorList>
            <consortium name="RefSeq"/>
        </authorList>
    </citation>
    <scope>IDENTIFICATION</scope>
    <source>
        <strain evidence="3">CBS 781.70</strain>
    </source>
</reference>
<gene>
    <name evidence="1 3" type="ORF">P152DRAFT_454842</name>
</gene>
<dbReference type="AlphaFoldDB" id="A0A6G1GEV4"/>
<evidence type="ECO:0000313" key="3">
    <source>
        <dbReference type="RefSeq" id="XP_033538238.1"/>
    </source>
</evidence>
<reference evidence="3" key="2">
    <citation type="submission" date="2020-04" db="EMBL/GenBank/DDBJ databases">
        <authorList>
            <consortium name="NCBI Genome Project"/>
        </authorList>
    </citation>
    <scope>NUCLEOTIDE SEQUENCE</scope>
    <source>
        <strain evidence="3">CBS 781.70</strain>
    </source>
</reference>
<organism evidence="1">
    <name type="scientific">Eremomyces bilateralis CBS 781.70</name>
    <dbReference type="NCBI Taxonomy" id="1392243"/>
    <lineage>
        <taxon>Eukaryota</taxon>
        <taxon>Fungi</taxon>
        <taxon>Dikarya</taxon>
        <taxon>Ascomycota</taxon>
        <taxon>Pezizomycotina</taxon>
        <taxon>Dothideomycetes</taxon>
        <taxon>Dothideomycetes incertae sedis</taxon>
        <taxon>Eremomycetales</taxon>
        <taxon>Eremomycetaceae</taxon>
        <taxon>Eremomyces</taxon>
    </lineage>
</organism>
<evidence type="ECO:0000313" key="2">
    <source>
        <dbReference type="Proteomes" id="UP000504638"/>
    </source>
</evidence>
<sequence>MVLESLHISSLKKLFILVLTQVAWGMGIRRGRQIRQEGEKGIRRLHIHILLHCLARNSQKNCQIWVTTFAIV</sequence>